<dbReference type="Proteomes" id="UP001246473">
    <property type="component" value="Unassembled WGS sequence"/>
</dbReference>
<dbReference type="AlphaFoldDB" id="A0AAP5QG69"/>
<evidence type="ECO:0000256" key="1">
    <source>
        <dbReference type="SAM" id="Phobius"/>
    </source>
</evidence>
<keyword evidence="1" id="KW-1133">Transmembrane helix</keyword>
<evidence type="ECO:0000313" key="2">
    <source>
        <dbReference type="EMBL" id="MDT8842559.1"/>
    </source>
</evidence>
<gene>
    <name evidence="2" type="ORF">ParKJ_34555</name>
</gene>
<proteinExistence type="predicted"/>
<dbReference type="EMBL" id="JANSLM010000018">
    <property type="protein sequence ID" value="MDT8842559.1"/>
    <property type="molecule type" value="Genomic_DNA"/>
</dbReference>
<reference evidence="2" key="1">
    <citation type="submission" date="2022-08" db="EMBL/GenBank/DDBJ databases">
        <authorList>
            <person name="Kim S.-J."/>
        </authorList>
    </citation>
    <scope>NUCLEOTIDE SEQUENCE</scope>
    <source>
        <strain evidence="2">KJ</strain>
    </source>
</reference>
<keyword evidence="1" id="KW-0812">Transmembrane</keyword>
<name>A0AAP5QG69_9BURK</name>
<sequence length="46" mass="5301">MSPIEYIRAAYRHRNDLVPQLLTVLALGVILTYHALTSPMLNWLVH</sequence>
<evidence type="ECO:0000313" key="3">
    <source>
        <dbReference type="Proteomes" id="UP001246473"/>
    </source>
</evidence>
<feature type="transmembrane region" description="Helical" evidence="1">
    <location>
        <begin position="21"/>
        <end position="45"/>
    </location>
</feature>
<accession>A0AAP5QG69</accession>
<organism evidence="2 3">
    <name type="scientific">Paraburkholderia fungorum</name>
    <dbReference type="NCBI Taxonomy" id="134537"/>
    <lineage>
        <taxon>Bacteria</taxon>
        <taxon>Pseudomonadati</taxon>
        <taxon>Pseudomonadota</taxon>
        <taxon>Betaproteobacteria</taxon>
        <taxon>Burkholderiales</taxon>
        <taxon>Burkholderiaceae</taxon>
        <taxon>Paraburkholderia</taxon>
    </lineage>
</organism>
<dbReference type="RefSeq" id="WP_315697382.1">
    <property type="nucleotide sequence ID" value="NZ_JANSLM010000018.1"/>
</dbReference>
<comment type="caution">
    <text evidence="2">The sequence shown here is derived from an EMBL/GenBank/DDBJ whole genome shotgun (WGS) entry which is preliminary data.</text>
</comment>
<keyword evidence="1" id="KW-0472">Membrane</keyword>
<protein>
    <submittedName>
        <fullName evidence="2">Uncharacterized protein</fullName>
    </submittedName>
</protein>